<dbReference type="InterPro" id="IPR057046">
    <property type="entry name" value="PARP14_KH_4"/>
</dbReference>
<dbReference type="FunFam" id="3.90.228.10:FF:000008">
    <property type="entry name" value="Poly [ADP-ribose] polymerase"/>
    <property type="match status" value="1"/>
</dbReference>
<dbReference type="PROSITE" id="PS51059">
    <property type="entry name" value="PARP_CATALYTIC"/>
    <property type="match status" value="1"/>
</dbReference>
<dbReference type="InterPro" id="IPR035979">
    <property type="entry name" value="RBD_domain_sf"/>
</dbReference>
<evidence type="ECO:0000256" key="8">
    <source>
        <dbReference type="SAM" id="MobiDB-lite"/>
    </source>
</evidence>
<feature type="compositionally biased region" description="Basic and acidic residues" evidence="8">
    <location>
        <begin position="1078"/>
        <end position="1092"/>
    </location>
</feature>
<dbReference type="Pfam" id="PF23248">
    <property type="entry name" value="KH_PARP14_2"/>
    <property type="match status" value="1"/>
</dbReference>
<evidence type="ECO:0000259" key="11">
    <source>
        <dbReference type="PROSITE" id="PS51154"/>
    </source>
</evidence>
<dbReference type="InterPro" id="IPR057043">
    <property type="entry name" value="PARP14_KH_2"/>
</dbReference>
<dbReference type="InterPro" id="IPR057044">
    <property type="entry name" value="PARP14_KH_1"/>
</dbReference>
<dbReference type="CDD" id="cd02903">
    <property type="entry name" value="Macro_BAL-like"/>
    <property type="match status" value="1"/>
</dbReference>
<evidence type="ECO:0000259" key="10">
    <source>
        <dbReference type="PROSITE" id="PS51059"/>
    </source>
</evidence>
<dbReference type="InterPro" id="IPR057050">
    <property type="entry name" value="RRM_PARP14_2"/>
</dbReference>
<feature type="compositionally biased region" description="Polar residues" evidence="8">
    <location>
        <begin position="1065"/>
        <end position="1077"/>
    </location>
</feature>
<feature type="region of interest" description="Disordered" evidence="8">
    <location>
        <begin position="1064"/>
        <end position="1092"/>
    </location>
</feature>
<dbReference type="Pfam" id="PF23253">
    <property type="entry name" value="KH_PARP14_6"/>
    <property type="match status" value="1"/>
</dbReference>
<evidence type="ECO:0000256" key="3">
    <source>
        <dbReference type="ARBA" id="ARBA00022679"/>
    </source>
</evidence>
<evidence type="ECO:0000259" key="9">
    <source>
        <dbReference type="PROSITE" id="PS50918"/>
    </source>
</evidence>
<evidence type="ECO:0000256" key="6">
    <source>
        <dbReference type="ARBA" id="ARBA00024347"/>
    </source>
</evidence>
<dbReference type="InterPro" id="IPR052056">
    <property type="entry name" value="Mono-ARTD/PARP"/>
</dbReference>
<dbReference type="InterPro" id="IPR004170">
    <property type="entry name" value="WWE_dom"/>
</dbReference>
<dbReference type="OrthoDB" id="6133115at2759"/>
<dbReference type="InterPro" id="IPR002589">
    <property type="entry name" value="Macro_dom"/>
</dbReference>
<dbReference type="InterPro" id="IPR057047">
    <property type="entry name" value="PARP14_KH_5"/>
</dbReference>
<dbReference type="GO" id="GO:0010629">
    <property type="term" value="P:negative regulation of gene expression"/>
    <property type="evidence" value="ECO:0007669"/>
    <property type="project" value="TreeGrafter"/>
</dbReference>
<keyword evidence="4 7" id="KW-0520">NAD</keyword>
<feature type="domain" description="PARP catalytic" evidence="10">
    <location>
        <begin position="1694"/>
        <end position="1897"/>
    </location>
</feature>
<dbReference type="Pfam" id="PF23222">
    <property type="entry name" value="RRM_PARP14_1"/>
    <property type="match status" value="1"/>
</dbReference>
<sequence>MDEEEGAYSYPVIVDGDWGGKIAKNLKYKFTSYFQSRKRSGGGECKVVHGETAREDQITVYFAKEDVRQSVLNRTHELDVSEGKKIKLNVSLPQVATVVENKPLRKVDPKQESVAAEEPQQPSSIVLNHPENVAEEQETQEDFSLVVVPAEGEEIETEILEMYFESRRAGGGPLKACVKDSHQFIVTFEKKEDAERVLKRKDHMVNKIALHVSKHTPMPVEAQLPMSSSLVVIENVRETTEQFMLVFLIENVSDLSEEEGEFSVEMVPERNAAAITFNKDVEISQFIKTFNQYHRSKEMNISARPLKITKSILVENIPPDISKNYIIVYFESKKHGGGPVLDAIYVPEEQSAVVTFQDAKDLNTVLNRKHSLNGVQVLVYPYYESLGTALYGKERPQLKMPELSRVSLDPYHWQFLQQRPQLCKEISDQMAQHYCEIEWPSRDSEHPEITMGPTRALLKQKRSLIKTWNQDVSAQLTQILSKQKVAKCRMDIEVWEAIRNSMVKDDILIVPDMPKGIVALVGPAEVVNDAQQNMEQLVQSAVKKIERERQTVENTVSVVLGKYTVLNHAGLQGRIHSKYPELKVAYDASTGCLSLCGVAAEVFETKSNILESLSSMAQKSVAVPPYVLLFLQHVDNEQLSQLLFWEKNINAFYELKGEEVLLVGGTSQDLTKAEEVMRTDLSYQCIMLDDKLVTKMKEWNELTDSLYKAYNCSSETIIINELEDQIVIAGYSKAVADANHRLTDFLDTHTYIQKILVTKSAVVSLFVEHEMRDKWFTLIERGVKVTFGTPQSPRRIFLEGPKRGVLEGHQLFQKILSSLYTTVVVVDRIGAKKFFQQQEQLYVPVVKQKFRCLIMLQKDSEDDGEEGVCKGKGQQCCEVKLRDGIVITVSKGDLTRFPVDVVVNAANEELKHIGGLADAILKVAGPQLQKECDDHVRAHGSLRPGCAVIKGAWNLPCKQVIHAVGPRWDGNQKEKCAQLLKKVVRDSLRLAEANNHRSIAIPAISSGVFGYPPKECAHSIVTAIQETLEEFAENGTLKQIYLMDLKDNTVQDFSEAVNEVFVTKGQPSTEGSKQPSASKEKTLSAEDRRREEQMVVTPEGLKIILQKKGIEDVTTDVIVNSVSKDLQLNQGPLSKALLGRAGPELQVELSEQGQGKKLKKGCVLKTAGYALSCYHVLHAILPHWNQGQKSEEKILQNVVVECLTTTEQLSLNSITFPAIGTGNLGFPKPLVAKLMFDEVFKFSQKGNIRSLQEVNFVLHPGDTSTIKAFTDELNSRQNLNQTGFKVLPNNLLPGQGVPKMQIGPIKLQVECGDITQETTDAIVNISNEAFNLNAGVSKAILEGGGPEMAKECADLASQPHNNLICTKPGKLKCKSVIHLVAHNDTKAQVTKALRECEQKQFTSVAFPAIGTGQAGRDPVSVADDMIDAIVDFASNTSSSVVKNVKIIIFQKHLLSVFYTSMQRKEDAASKEDEQKEKSFISKLTGYFSSVFSTKKMDKKPSLSLEKTVEPAIVQICGENQRNVEGAADWVKKLILQEQKEMSFSDDCIANFGERELEELRSLQDKLNIGIELKCDGSPPSLRLHGVNRDVWTAVEEVQRIMKRVREDSEEQSRAELLSTLVEWQYEDQGQYRAFDALSSMRIESAVQHQRQLDIAIRDRRYTVDPFNLCARDTQGTSINLRRISKMEDNLAMALPDEWEDMQQMRVKVVELNPETKDYQKVKAMFCQTCSAFRIEKIERIQNPFYWQQYQVKKQEMDNKNGHTNNEKLLFHGTASSSLTIINTKGFNRSYAGTHAAVYGKGTYFAVHAQYSAHDTYSAPDANGTKHMYLARVLVGEYTVGRQGLIVPTSKVRRIPLICLTASQITWPIPPSLLPSMISKLIQSFSLLLGNNPVFLCT</sequence>
<organism evidence="12 13">
    <name type="scientific">Phrynocephalus forsythii</name>
    <dbReference type="NCBI Taxonomy" id="171643"/>
    <lineage>
        <taxon>Eukaryota</taxon>
        <taxon>Metazoa</taxon>
        <taxon>Chordata</taxon>
        <taxon>Craniata</taxon>
        <taxon>Vertebrata</taxon>
        <taxon>Euteleostomi</taxon>
        <taxon>Lepidosauria</taxon>
        <taxon>Squamata</taxon>
        <taxon>Bifurcata</taxon>
        <taxon>Unidentata</taxon>
        <taxon>Episquamata</taxon>
        <taxon>Toxicofera</taxon>
        <taxon>Iguania</taxon>
        <taxon>Acrodonta</taxon>
        <taxon>Agamidae</taxon>
        <taxon>Agaminae</taxon>
        <taxon>Phrynocephalus</taxon>
    </lineage>
</organism>
<dbReference type="EC" id="2.4.2.-" evidence="7"/>
<dbReference type="Pfam" id="PF00644">
    <property type="entry name" value="PARP"/>
    <property type="match status" value="1"/>
</dbReference>
<feature type="domain" description="Macro" evidence="11">
    <location>
        <begin position="1294"/>
        <end position="1465"/>
    </location>
</feature>
<dbReference type="Proteomes" id="UP001142489">
    <property type="component" value="Unassembled WGS sequence"/>
</dbReference>
<dbReference type="InterPro" id="IPR054596">
    <property type="entry name" value="PARP14_WWE"/>
</dbReference>
<dbReference type="SUPFAM" id="SSF52949">
    <property type="entry name" value="Macro domain-like"/>
    <property type="match status" value="3"/>
</dbReference>
<dbReference type="Pfam" id="PF23254">
    <property type="entry name" value="KH_PARP14_8"/>
    <property type="match status" value="1"/>
</dbReference>
<dbReference type="CDD" id="cd02907">
    <property type="entry name" value="Macro_Af1521_BAL-like"/>
    <property type="match status" value="1"/>
</dbReference>
<dbReference type="PANTHER" id="PTHR14453:SF89">
    <property type="entry name" value="PROTEIN MONO-ADP-RIBOSYLTRANSFERASE PARP14"/>
    <property type="match status" value="1"/>
</dbReference>
<keyword evidence="2 7" id="KW-0328">Glycosyltransferase</keyword>
<evidence type="ECO:0000256" key="5">
    <source>
        <dbReference type="ARBA" id="ARBA00023242"/>
    </source>
</evidence>
<dbReference type="PANTHER" id="PTHR14453">
    <property type="entry name" value="PARP/ZINC FINGER CCCH TYPE DOMAIN CONTAINING PROTEIN"/>
    <property type="match status" value="1"/>
</dbReference>
<feature type="domain" description="Macro" evidence="11">
    <location>
        <begin position="1090"/>
        <end position="1277"/>
    </location>
</feature>
<evidence type="ECO:0000313" key="13">
    <source>
        <dbReference type="Proteomes" id="UP001142489"/>
    </source>
</evidence>
<comment type="subcellular location">
    <subcellularLocation>
        <location evidence="1">Nucleus</location>
    </subcellularLocation>
</comment>
<dbReference type="SUPFAM" id="SSF117839">
    <property type="entry name" value="WWE domain"/>
    <property type="match status" value="1"/>
</dbReference>
<proteinExistence type="inferred from homology"/>
<dbReference type="Pfam" id="PF01661">
    <property type="entry name" value="Macro"/>
    <property type="match status" value="3"/>
</dbReference>
<dbReference type="PROSITE" id="PS50918">
    <property type="entry name" value="WWE"/>
    <property type="match status" value="1"/>
</dbReference>
<dbReference type="Pfam" id="PF23245">
    <property type="entry name" value="RRM_PARP14_2"/>
    <property type="match status" value="1"/>
</dbReference>
<accession>A0A9Q1B879</accession>
<keyword evidence="3 7" id="KW-0808">Transferase</keyword>
<dbReference type="GO" id="GO:1990404">
    <property type="term" value="F:NAD+-protein mono-ADP-ribosyltransferase activity"/>
    <property type="evidence" value="ECO:0007669"/>
    <property type="project" value="TreeGrafter"/>
</dbReference>
<dbReference type="InterPro" id="IPR037197">
    <property type="entry name" value="WWE_dom_sf"/>
</dbReference>
<gene>
    <name evidence="12" type="ORF">JRQ81_001808</name>
</gene>
<dbReference type="GO" id="GO:0003950">
    <property type="term" value="F:NAD+ poly-ADP-ribosyltransferase activity"/>
    <property type="evidence" value="ECO:0007669"/>
    <property type="project" value="UniProtKB-UniRule"/>
</dbReference>
<name>A0A9Q1B879_9SAUR</name>
<keyword evidence="5" id="KW-0539">Nucleus</keyword>
<dbReference type="Pfam" id="PF23251">
    <property type="entry name" value="KH_PARP14_4"/>
    <property type="match status" value="1"/>
</dbReference>
<feature type="domain" description="Macro" evidence="11">
    <location>
        <begin position="874"/>
        <end position="1061"/>
    </location>
</feature>
<keyword evidence="13" id="KW-1185">Reference proteome</keyword>
<dbReference type="InterPro" id="IPR043472">
    <property type="entry name" value="Macro_dom-like"/>
</dbReference>
<dbReference type="SUPFAM" id="SSF54928">
    <property type="entry name" value="RNA-binding domain, RBD"/>
    <property type="match status" value="1"/>
</dbReference>
<dbReference type="Pfam" id="PF23252">
    <property type="entry name" value="KH_PARP14_5"/>
    <property type="match status" value="1"/>
</dbReference>
<dbReference type="Gene3D" id="3.30.720.50">
    <property type="match status" value="1"/>
</dbReference>
<dbReference type="InterPro" id="IPR057051">
    <property type="entry name" value="PARP14_RPM_1"/>
</dbReference>
<dbReference type="EMBL" id="JAPFRF010000001">
    <property type="protein sequence ID" value="KAJ7345858.1"/>
    <property type="molecule type" value="Genomic_DNA"/>
</dbReference>
<dbReference type="GO" id="GO:0005634">
    <property type="term" value="C:nucleus"/>
    <property type="evidence" value="ECO:0007669"/>
    <property type="project" value="UniProtKB-SubCell"/>
</dbReference>
<evidence type="ECO:0000256" key="1">
    <source>
        <dbReference type="ARBA" id="ARBA00004123"/>
    </source>
</evidence>
<dbReference type="GO" id="GO:0003676">
    <property type="term" value="F:nucleic acid binding"/>
    <property type="evidence" value="ECO:0007669"/>
    <property type="project" value="InterPro"/>
</dbReference>
<protein>
    <recommendedName>
        <fullName evidence="7">Poly [ADP-ribose] polymerase</fullName>
        <shortName evidence="7">PARP</shortName>
        <ecNumber evidence="7">2.4.2.-</ecNumber>
    </recommendedName>
</protein>
<evidence type="ECO:0000256" key="4">
    <source>
        <dbReference type="ARBA" id="ARBA00023027"/>
    </source>
</evidence>
<dbReference type="Pfam" id="PF23084">
    <property type="entry name" value="KH_PARP14_1"/>
    <property type="match status" value="1"/>
</dbReference>
<evidence type="ECO:0000256" key="7">
    <source>
        <dbReference type="RuleBase" id="RU362114"/>
    </source>
</evidence>
<dbReference type="Gene3D" id="3.90.228.10">
    <property type="match status" value="1"/>
</dbReference>
<dbReference type="GO" id="GO:0003714">
    <property type="term" value="F:transcription corepressor activity"/>
    <property type="evidence" value="ECO:0007669"/>
    <property type="project" value="TreeGrafter"/>
</dbReference>
<dbReference type="InterPro" id="IPR057045">
    <property type="entry name" value="PARP14_KH_3"/>
</dbReference>
<dbReference type="InterPro" id="IPR012317">
    <property type="entry name" value="Poly(ADP-ribose)pol_cat_dom"/>
</dbReference>
<evidence type="ECO:0000313" key="12">
    <source>
        <dbReference type="EMBL" id="KAJ7345858.1"/>
    </source>
</evidence>
<dbReference type="Gene3D" id="3.30.70.330">
    <property type="match status" value="3"/>
</dbReference>
<dbReference type="Pfam" id="PF23249">
    <property type="entry name" value="KH_PARP14_3"/>
    <property type="match status" value="1"/>
</dbReference>
<reference evidence="12" key="1">
    <citation type="journal article" date="2023" name="DNA Res.">
        <title>Chromosome-level genome assembly of Phrynocephalus forsythii using third-generation DNA sequencing and Hi-C analysis.</title>
        <authorList>
            <person name="Qi Y."/>
            <person name="Zhao W."/>
            <person name="Zhao Y."/>
            <person name="Niu C."/>
            <person name="Cao S."/>
            <person name="Zhang Y."/>
        </authorList>
    </citation>
    <scope>NUCLEOTIDE SEQUENCE</scope>
    <source>
        <tissue evidence="12">Muscle</tissue>
    </source>
</reference>
<dbReference type="Gene3D" id="3.40.220.10">
    <property type="entry name" value="Leucine Aminopeptidase, subunit E, domain 1"/>
    <property type="match status" value="3"/>
</dbReference>
<dbReference type="SMART" id="SM00506">
    <property type="entry name" value="A1pp"/>
    <property type="match status" value="3"/>
</dbReference>
<dbReference type="GO" id="GO:0005737">
    <property type="term" value="C:cytoplasm"/>
    <property type="evidence" value="ECO:0007669"/>
    <property type="project" value="TreeGrafter"/>
</dbReference>
<dbReference type="InterPro" id="IPR057049">
    <property type="entry name" value="PARP14_KH_8"/>
</dbReference>
<dbReference type="InterPro" id="IPR012677">
    <property type="entry name" value="Nucleotide-bd_a/b_plait_sf"/>
</dbReference>
<dbReference type="Pfam" id="PF22005">
    <property type="entry name" value="WWE_1"/>
    <property type="match status" value="1"/>
</dbReference>
<comment type="similarity">
    <text evidence="6">Belongs to the ARTD/PARP family.</text>
</comment>
<dbReference type="SUPFAM" id="SSF56399">
    <property type="entry name" value="ADP-ribosylation"/>
    <property type="match status" value="1"/>
</dbReference>
<evidence type="ECO:0000256" key="2">
    <source>
        <dbReference type="ARBA" id="ARBA00022676"/>
    </source>
</evidence>
<dbReference type="PROSITE" id="PS51154">
    <property type="entry name" value="MACRO"/>
    <property type="match status" value="3"/>
</dbReference>
<comment type="caution">
    <text evidence="12">The sequence shown here is derived from an EMBL/GenBank/DDBJ whole genome shotgun (WGS) entry which is preliminary data.</text>
</comment>
<feature type="domain" description="WWE" evidence="9">
    <location>
        <begin position="1609"/>
        <end position="1685"/>
    </location>
</feature>
<dbReference type="Pfam" id="PF23085">
    <property type="entry name" value="RRM_PARP14_3"/>
    <property type="match status" value="2"/>
</dbReference>
<dbReference type="InterPro" id="IPR057048">
    <property type="entry name" value="PARP14_KH_6"/>
</dbReference>
<dbReference type="GO" id="GO:0070212">
    <property type="term" value="P:protein poly-ADP-ribosylation"/>
    <property type="evidence" value="ECO:0007669"/>
    <property type="project" value="TreeGrafter"/>
</dbReference>